<reference evidence="3" key="1">
    <citation type="submission" date="2019-06" db="EMBL/GenBank/DDBJ databases">
        <authorList>
            <person name="Broberg M."/>
        </authorList>
    </citation>
    <scope>NUCLEOTIDE SEQUENCE [LARGE SCALE GENOMIC DNA]</scope>
</reference>
<sequence length="336" mass="36367">MVSLSSVSASNSLISQVIPAGLVAVFFGGTSGIGEITVKTLAKYARSPRIYIVGRSQDAADRILAECKAINPAGEFTFMKADVSLIKNVDQLSNEIKAKEKFLNLLFLSAGVANIDRARRIPKHPKTSEHLHLLAALNYYCRVRFIQNLLPLVQQAPGLRRVVTVGGGGHEGNLDPTDFQALRVPVPDLREYLTTLVTLGLENVAKDAPEVSIVHNYPGTVKTPLLDSMPDEVLKTLTFLPLEECGERQVFMATSAKYPPVSGQNAGIPLVDGVNVAIGTTGEEGRGVYSVGVDCESASPTVREKLAGLRDRGMLDEVWRHTQGEFKRIMEDGSQA</sequence>
<dbReference type="Pfam" id="PF00106">
    <property type="entry name" value="adh_short"/>
    <property type="match status" value="1"/>
</dbReference>
<reference evidence="2 3" key="2">
    <citation type="submission" date="2021-10" db="EMBL/GenBank/DDBJ databases">
        <authorList>
            <person name="Piombo E."/>
        </authorList>
    </citation>
    <scope>NUCLEOTIDE SEQUENCE [LARGE SCALE GENOMIC DNA]</scope>
</reference>
<evidence type="ECO:0008006" key="4">
    <source>
        <dbReference type="Google" id="ProtNLM"/>
    </source>
</evidence>
<comment type="caution">
    <text evidence="2">The sequence shown here is derived from an EMBL/GenBank/DDBJ whole genome shotgun (WGS) entry which is preliminary data.</text>
</comment>
<evidence type="ECO:0000256" key="1">
    <source>
        <dbReference type="ARBA" id="ARBA00023002"/>
    </source>
</evidence>
<dbReference type="Proteomes" id="UP000754883">
    <property type="component" value="Unassembled WGS sequence"/>
</dbReference>
<accession>A0A9N9TZA2</accession>
<dbReference type="PANTHER" id="PTHR47534:SF3">
    <property type="entry name" value="ALCOHOL DEHYDROGENASE-LIKE C-TERMINAL DOMAIN-CONTAINING PROTEIN"/>
    <property type="match status" value="1"/>
</dbReference>
<dbReference type="PANTHER" id="PTHR47534">
    <property type="entry name" value="YALI0E05731P"/>
    <property type="match status" value="1"/>
</dbReference>
<dbReference type="InterPro" id="IPR002347">
    <property type="entry name" value="SDR_fam"/>
</dbReference>
<protein>
    <recommendedName>
        <fullName evidence="4">Short-chain dehydrogenases/reductase</fullName>
    </recommendedName>
</protein>
<gene>
    <name evidence="2" type="ORF">CBYS24578_00016571</name>
</gene>
<dbReference type="Gene3D" id="3.40.50.720">
    <property type="entry name" value="NAD(P)-binding Rossmann-like Domain"/>
    <property type="match status" value="1"/>
</dbReference>
<keyword evidence="3" id="KW-1185">Reference proteome</keyword>
<dbReference type="GO" id="GO:0016491">
    <property type="term" value="F:oxidoreductase activity"/>
    <property type="evidence" value="ECO:0007669"/>
    <property type="project" value="UniProtKB-KW"/>
</dbReference>
<evidence type="ECO:0000313" key="2">
    <source>
        <dbReference type="EMBL" id="CAG9974875.1"/>
    </source>
</evidence>
<dbReference type="SUPFAM" id="SSF51735">
    <property type="entry name" value="NAD(P)-binding Rossmann-fold domains"/>
    <property type="match status" value="1"/>
</dbReference>
<name>A0A9N9TZA2_9HYPO</name>
<evidence type="ECO:0000313" key="3">
    <source>
        <dbReference type="Proteomes" id="UP000754883"/>
    </source>
</evidence>
<dbReference type="InterPro" id="IPR036291">
    <property type="entry name" value="NAD(P)-bd_dom_sf"/>
</dbReference>
<dbReference type="OrthoDB" id="2898509at2759"/>
<organism evidence="2 3">
    <name type="scientific">Clonostachys byssicola</name>
    <dbReference type="NCBI Taxonomy" id="160290"/>
    <lineage>
        <taxon>Eukaryota</taxon>
        <taxon>Fungi</taxon>
        <taxon>Dikarya</taxon>
        <taxon>Ascomycota</taxon>
        <taxon>Pezizomycotina</taxon>
        <taxon>Sordariomycetes</taxon>
        <taxon>Hypocreomycetidae</taxon>
        <taxon>Hypocreales</taxon>
        <taxon>Bionectriaceae</taxon>
        <taxon>Clonostachys</taxon>
    </lineage>
</organism>
<dbReference type="EMBL" id="CABFNO020001253">
    <property type="protein sequence ID" value="CAG9974875.1"/>
    <property type="molecule type" value="Genomic_DNA"/>
</dbReference>
<dbReference type="AlphaFoldDB" id="A0A9N9TZA2"/>
<keyword evidence="1" id="KW-0560">Oxidoreductase</keyword>
<proteinExistence type="predicted"/>
<dbReference type="InterPro" id="IPR052228">
    <property type="entry name" value="Sec_Metab_Biosynth_Oxidored"/>
</dbReference>